<evidence type="ECO:0000256" key="1">
    <source>
        <dbReference type="SAM" id="Phobius"/>
    </source>
</evidence>
<feature type="domain" description="VWFA" evidence="2">
    <location>
        <begin position="158"/>
        <end position="239"/>
    </location>
</feature>
<dbReference type="EMBL" id="BMZD01000002">
    <property type="protein sequence ID" value="GGZ92701.1"/>
    <property type="molecule type" value="Genomic_DNA"/>
</dbReference>
<reference evidence="3" key="2">
    <citation type="submission" date="2020-09" db="EMBL/GenBank/DDBJ databases">
        <authorList>
            <person name="Sun Q."/>
            <person name="Kim S."/>
        </authorList>
    </citation>
    <scope>NUCLEOTIDE SEQUENCE</scope>
    <source>
        <strain evidence="3">KCTC 32422</strain>
    </source>
</reference>
<feature type="transmembrane region" description="Helical" evidence="1">
    <location>
        <begin position="27"/>
        <end position="46"/>
    </location>
</feature>
<keyword evidence="1" id="KW-0472">Membrane</keyword>
<evidence type="ECO:0000259" key="2">
    <source>
        <dbReference type="PROSITE" id="PS50234"/>
    </source>
</evidence>
<gene>
    <name evidence="3" type="ORF">GCM10011617_10430</name>
</gene>
<dbReference type="AlphaFoldDB" id="A0A918REU8"/>
<comment type="caution">
    <text evidence="3">The sequence shown here is derived from an EMBL/GenBank/DDBJ whole genome shotgun (WGS) entry which is preliminary data.</text>
</comment>
<evidence type="ECO:0000313" key="4">
    <source>
        <dbReference type="Proteomes" id="UP000634139"/>
    </source>
</evidence>
<dbReference type="InterPro" id="IPR002035">
    <property type="entry name" value="VWF_A"/>
</dbReference>
<dbReference type="InterPro" id="IPR036465">
    <property type="entry name" value="vWFA_dom_sf"/>
</dbReference>
<dbReference type="Gene3D" id="3.40.50.410">
    <property type="entry name" value="von Willebrand factor, type A domain"/>
    <property type="match status" value="2"/>
</dbReference>
<accession>A0A918REU8</accession>
<sequence>MTLAPTIMAKRLPGALRRLAGDRAGNTLGMIAAGMFPLLALVGGAIDMGRGYLAETRLQQACDAGVLAARKKLGSGAVGFGVDNSGVEDVGHRFFNLNFRDGAYGTENRDFDVTINPDTTIDGTATVEVPTTIMNLFGYSRLDLQVSCGAKLDSTDTDVMLVLDVTGSMNETNPGDTKPRIEILRDVILDFHTELENNKQENARIRYGFLPYSTNVNVGHLLKDEWVVSEWTYQSRRMLGSGNTSGYYTSWTASSPISGTVNRTVHATYAATLSGGVYTCPTVPANTLTSNTVLVSNTSAAYAGPPAGTQYISTYQRTRNGNVYSVSLSGTTCTVNKEAYTSYIDTYKYFQTPALQIGTNWQYGPEKVNVSGWRTGSNGCIEERDTYIIDDYSAVDLSRALDLNIDLVPTAGDSKTQWRPQYPKLIFGRAKKWDNSGNFDLASAATTAEYIAPWVANTAACPSPARALAEMDSQAVTDYVATLKAGGSTYHDIGMIWGARLLSPTGPFAAENANPADGRPTSRNIVFLTDGQTSALDISYSSYGFEPLDRRRWAPGSALSLTQTIEQRFSFACQEAKKKNITVWIVAFGTSLNPIMEECAGPGKAFQANDSDELNEIFKKIATSMSDLRLTL</sequence>
<reference evidence="3" key="1">
    <citation type="journal article" date="2014" name="Int. J. Syst. Evol. Microbiol.">
        <title>Complete genome sequence of Corynebacterium casei LMG S-19264T (=DSM 44701T), isolated from a smear-ripened cheese.</title>
        <authorList>
            <consortium name="US DOE Joint Genome Institute (JGI-PGF)"/>
            <person name="Walter F."/>
            <person name="Albersmeier A."/>
            <person name="Kalinowski J."/>
            <person name="Ruckert C."/>
        </authorList>
    </citation>
    <scope>NUCLEOTIDE SEQUENCE</scope>
    <source>
        <strain evidence="3">KCTC 32422</strain>
    </source>
</reference>
<dbReference type="PROSITE" id="PS50234">
    <property type="entry name" value="VWFA"/>
    <property type="match status" value="1"/>
</dbReference>
<name>A0A918REU8_9SPHN</name>
<dbReference type="InterPro" id="IPR028087">
    <property type="entry name" value="Tad_N"/>
</dbReference>
<evidence type="ECO:0000313" key="3">
    <source>
        <dbReference type="EMBL" id="GGZ92701.1"/>
    </source>
</evidence>
<keyword evidence="1" id="KW-1133">Transmembrane helix</keyword>
<dbReference type="Proteomes" id="UP000634139">
    <property type="component" value="Unassembled WGS sequence"/>
</dbReference>
<keyword evidence="4" id="KW-1185">Reference proteome</keyword>
<dbReference type="SUPFAM" id="SSF53300">
    <property type="entry name" value="vWA-like"/>
    <property type="match status" value="1"/>
</dbReference>
<dbReference type="Pfam" id="PF13400">
    <property type="entry name" value="Tad"/>
    <property type="match status" value="1"/>
</dbReference>
<protein>
    <submittedName>
        <fullName evidence="3">Pilus assembly protein TadG</fullName>
    </submittedName>
</protein>
<proteinExistence type="predicted"/>
<organism evidence="3 4">
    <name type="scientific">Novosphingobium arvoryzae</name>
    <dbReference type="NCBI Taxonomy" id="1256514"/>
    <lineage>
        <taxon>Bacteria</taxon>
        <taxon>Pseudomonadati</taxon>
        <taxon>Pseudomonadota</taxon>
        <taxon>Alphaproteobacteria</taxon>
        <taxon>Sphingomonadales</taxon>
        <taxon>Sphingomonadaceae</taxon>
        <taxon>Novosphingobium</taxon>
    </lineage>
</organism>
<dbReference type="RefSeq" id="WP_189539364.1">
    <property type="nucleotide sequence ID" value="NZ_BMZD01000002.1"/>
</dbReference>
<keyword evidence="1" id="KW-0812">Transmembrane</keyword>